<evidence type="ECO:0000256" key="1">
    <source>
        <dbReference type="SAM" id="MobiDB-lite"/>
    </source>
</evidence>
<reference evidence="4" key="1">
    <citation type="submission" date="2016-05" db="EMBL/GenBank/DDBJ databases">
        <authorList>
            <person name="Lavstsen T."/>
            <person name="Jespersen J.S."/>
        </authorList>
    </citation>
    <scope>NUCLEOTIDE SEQUENCE [LARGE SCALE GENOMIC DNA]</scope>
</reference>
<dbReference type="InterPro" id="IPR019111">
    <property type="entry name" value="PRESA_N"/>
</dbReference>
<gene>
    <name evidence="5" type="primary">PmUG01_12011500</name>
    <name evidence="4" type="ORF">PMALA_067150</name>
    <name evidence="5" type="ORF">PMUG01_12011500</name>
</gene>
<dbReference type="Pfam" id="PF09687">
    <property type="entry name" value="PRESAN"/>
    <property type="match status" value="1"/>
</dbReference>
<keyword evidence="2" id="KW-0812">Transmembrane</keyword>
<dbReference type="GeneID" id="39870110"/>
<reference evidence="5 7" key="3">
    <citation type="submission" date="2016-06" db="EMBL/GenBank/DDBJ databases">
        <authorList>
            <consortium name="Pathogen Informatics"/>
        </authorList>
    </citation>
    <scope>NUCLEOTIDE SEQUENCE [LARGE SCALE GENOMIC DNA]</scope>
</reference>
<sequence length="302" mass="34883">MYIFKGCNSILAAKFLAKNNGNIKKFSTSFFPIEEKNNNGRKSGGCFIPLRLVVSMVAIYCILLLNNISTFNNVELSQLQSSVLYSRKLSGNNDSEKQNLDKKNVNNTLNASNKSNDSEDDESDDLQASNYIDSDDDFDDDDFEQELYDSDLLAQLDDLTFDLSPEITEEELNAMLSSLKEVSSKDVYINIWKQAFKLEESKIYNLLKELFEYFESLKQKSNMDEITANDKWNNCVSKAFDMLLEKEDHYVKQFNDLLEKEPLPAKEFIDFVNKCRVECDNLRTELHKMIKDQIDIEMAKKN</sequence>
<evidence type="ECO:0000256" key="2">
    <source>
        <dbReference type="SAM" id="Phobius"/>
    </source>
</evidence>
<feature type="region of interest" description="Disordered" evidence="1">
    <location>
        <begin position="91"/>
        <end position="137"/>
    </location>
</feature>
<dbReference type="PANTHER" id="PTHR36193:SF23">
    <property type="entry name" value="PHISTB DOMAIN-CONTAINING RESA-LIKE PROTEIN 1"/>
    <property type="match status" value="1"/>
</dbReference>
<dbReference type="NCBIfam" id="TIGR01639">
    <property type="entry name" value="P_fal_TIGR01639"/>
    <property type="match status" value="1"/>
</dbReference>
<feature type="domain" description="Plasmodium RESA N-terminal" evidence="3">
    <location>
        <begin position="167"/>
        <end position="288"/>
    </location>
</feature>
<dbReference type="InterPro" id="IPR044885">
    <property type="entry name" value="PRESA_N_sf"/>
</dbReference>
<dbReference type="PANTHER" id="PTHR36193">
    <property type="entry name" value="PHISTB DOMAIN-CONTAINING RESA-LIKE PROTEIN 1"/>
    <property type="match status" value="1"/>
</dbReference>
<reference evidence="6" key="2">
    <citation type="submission" date="2016-05" db="EMBL/GenBank/DDBJ databases">
        <authorList>
            <person name="Naeem Raeece"/>
        </authorList>
    </citation>
    <scope>NUCLEOTIDE SEQUENCE [LARGE SCALE GENOMIC DNA]</scope>
</reference>
<keyword evidence="7" id="KW-1185">Reference proteome</keyword>
<evidence type="ECO:0000313" key="5">
    <source>
        <dbReference type="EMBL" id="SCO93528.1"/>
    </source>
</evidence>
<evidence type="ECO:0000313" key="4">
    <source>
        <dbReference type="EMBL" id="SBS99075.1"/>
    </source>
</evidence>
<evidence type="ECO:0000313" key="6">
    <source>
        <dbReference type="Proteomes" id="UP000078597"/>
    </source>
</evidence>
<proteinExistence type="predicted"/>
<keyword evidence="2" id="KW-1133">Transmembrane helix</keyword>
<dbReference type="EMBL" id="LT594633">
    <property type="protein sequence ID" value="SCO93528.1"/>
    <property type="molecule type" value="Genomic_DNA"/>
</dbReference>
<accession>A0A1A8X5M9</accession>
<dbReference type="Gene3D" id="6.10.280.180">
    <property type="entry name" value="Plasmodium RESA, N-terminal helical domain"/>
    <property type="match status" value="1"/>
</dbReference>
<dbReference type="Proteomes" id="UP000078597">
    <property type="component" value="Unassembled WGS sequence"/>
</dbReference>
<dbReference type="EMBL" id="FLQW01005495">
    <property type="protein sequence ID" value="SBS99075.1"/>
    <property type="molecule type" value="Genomic_DNA"/>
</dbReference>
<dbReference type="Proteomes" id="UP000219813">
    <property type="component" value="Chromosome 12"/>
</dbReference>
<dbReference type="KEGG" id="pmal:PMUG01_12011500"/>
<dbReference type="VEuPathDB" id="PlasmoDB:PmUG01_12011500"/>
<dbReference type="AlphaFoldDB" id="A0A1A8X5M9"/>
<protein>
    <recommendedName>
        <fullName evidence="3">Plasmodium RESA N-terminal domain-containing protein</fullName>
    </recommendedName>
</protein>
<name>A0A1A8X5M9_PLAMA</name>
<evidence type="ECO:0000313" key="7">
    <source>
        <dbReference type="Proteomes" id="UP000219813"/>
    </source>
</evidence>
<evidence type="ECO:0000259" key="3">
    <source>
        <dbReference type="Pfam" id="PF09687"/>
    </source>
</evidence>
<dbReference type="InterPro" id="IPR006526">
    <property type="entry name" value="Export_prot_PHISTa/b/c"/>
</dbReference>
<keyword evidence="2" id="KW-0472">Membrane</keyword>
<feature type="transmembrane region" description="Helical" evidence="2">
    <location>
        <begin position="46"/>
        <end position="65"/>
    </location>
</feature>
<dbReference type="RefSeq" id="XP_028862810.1">
    <property type="nucleotide sequence ID" value="XM_029006307.1"/>
</dbReference>
<feature type="compositionally biased region" description="Basic and acidic residues" evidence="1">
    <location>
        <begin position="94"/>
        <end position="104"/>
    </location>
</feature>
<organism evidence="4 6">
    <name type="scientific">Plasmodium malariae</name>
    <dbReference type="NCBI Taxonomy" id="5858"/>
    <lineage>
        <taxon>Eukaryota</taxon>
        <taxon>Sar</taxon>
        <taxon>Alveolata</taxon>
        <taxon>Apicomplexa</taxon>
        <taxon>Aconoidasida</taxon>
        <taxon>Haemosporida</taxon>
        <taxon>Plasmodiidae</taxon>
        <taxon>Plasmodium</taxon>
        <taxon>Plasmodium (Plasmodium)</taxon>
    </lineage>
</organism>
<dbReference type="OrthoDB" id="376477at2759"/>